<dbReference type="InterPro" id="IPR036291">
    <property type="entry name" value="NAD(P)-bd_dom_sf"/>
</dbReference>
<dbReference type="SMART" id="SM00829">
    <property type="entry name" value="PKS_ER"/>
    <property type="match status" value="1"/>
</dbReference>
<accession>A0A4Q4M350</accession>
<dbReference type="Pfam" id="PF00107">
    <property type="entry name" value="ADH_zinc_N"/>
    <property type="match status" value="1"/>
</dbReference>
<comment type="subunit">
    <text evidence="2">Monomer.</text>
</comment>
<protein>
    <recommendedName>
        <fullName evidence="4">Enoyl reductase (ER) domain-containing protein</fullName>
    </recommendedName>
</protein>
<dbReference type="InterPro" id="IPR047122">
    <property type="entry name" value="Trans-enoyl_RdTase-like"/>
</dbReference>
<dbReference type="SUPFAM" id="SSF51735">
    <property type="entry name" value="NAD(P)-binding Rossmann-fold domains"/>
    <property type="match status" value="1"/>
</dbReference>
<name>A0A4Q4M350_9PLEO</name>
<dbReference type="InterPro" id="IPR020843">
    <property type="entry name" value="ER"/>
</dbReference>
<dbReference type="AlphaFoldDB" id="A0A4Q4M350"/>
<dbReference type="Gene3D" id="3.90.180.10">
    <property type="entry name" value="Medium-chain alcohol dehydrogenases, catalytic domain"/>
    <property type="match status" value="1"/>
</dbReference>
<evidence type="ECO:0000313" key="6">
    <source>
        <dbReference type="Proteomes" id="UP000292402"/>
    </source>
</evidence>
<proteinExistence type="inferred from homology"/>
<evidence type="ECO:0000256" key="1">
    <source>
        <dbReference type="ARBA" id="ARBA00008072"/>
    </source>
</evidence>
<dbReference type="InterPro" id="IPR011032">
    <property type="entry name" value="GroES-like_sf"/>
</dbReference>
<dbReference type="CDD" id="cd08249">
    <property type="entry name" value="enoyl_reductase_like"/>
    <property type="match status" value="1"/>
</dbReference>
<dbReference type="SUPFAM" id="SSF50129">
    <property type="entry name" value="GroES-like"/>
    <property type="match status" value="1"/>
</dbReference>
<gene>
    <name evidence="5" type="ORF">AA0114_g11248</name>
</gene>
<sequence>MPQNKAAWITSPGAHPFVVKEAPYPSAGPGEVVIKNAAIAINPVEWKIQYHSEEHKYVYNYPFILGSDCAGTVEDVGEGVTRFAKGDRVIAFCPSLPTNDTAQSAFQHYTLVPATHTISIPASLPFKNGVVLPLALATAASGLYPPNLLNLPLPTTPPRKTELKKTVLIWGGSSSVGLAAIQLAVASGLPVIATCSPTNFELVKSVGAKEVFDYRSASAASDIVASLQQPDTEFAGVYDAISESSSFSMVKSIVETLQSKAPIAVVMPCAADMVSEWYNPQFLMAFQILAPPHQHIGEYIFGEFLPEALDSGVMQAKPDAEVVGKGLESMQHGVDVLKKGVSAKKIVVEL</sequence>
<evidence type="ECO:0000313" key="5">
    <source>
        <dbReference type="EMBL" id="RYN39469.1"/>
    </source>
</evidence>
<dbReference type="Pfam" id="PF08240">
    <property type="entry name" value="ADH_N"/>
    <property type="match status" value="1"/>
</dbReference>
<dbReference type="PANTHER" id="PTHR45348:SF2">
    <property type="entry name" value="ZINC-TYPE ALCOHOL DEHYDROGENASE-LIKE PROTEIN C2E1P3.01"/>
    <property type="match status" value="1"/>
</dbReference>
<dbReference type="Gene3D" id="3.40.50.720">
    <property type="entry name" value="NAD(P)-binding Rossmann-like Domain"/>
    <property type="match status" value="1"/>
</dbReference>
<evidence type="ECO:0000259" key="4">
    <source>
        <dbReference type="SMART" id="SM00829"/>
    </source>
</evidence>
<feature type="domain" description="Enoyl reductase (ER)" evidence="4">
    <location>
        <begin position="13"/>
        <end position="337"/>
    </location>
</feature>
<reference evidence="6" key="1">
    <citation type="journal article" date="2019" name="bioRxiv">
        <title>Genomics, evolutionary history and diagnostics of the Alternaria alternata species group including apple and Asian pear pathotypes.</title>
        <authorList>
            <person name="Armitage A.D."/>
            <person name="Cockerton H.M."/>
            <person name="Sreenivasaprasad S."/>
            <person name="Woodhall J.W."/>
            <person name="Lane C.R."/>
            <person name="Harrison R.J."/>
            <person name="Clarkson J.P."/>
        </authorList>
    </citation>
    <scope>NUCLEOTIDE SEQUENCE [LARGE SCALE GENOMIC DNA]</scope>
    <source>
        <strain evidence="6">FERA 1082</strain>
    </source>
</reference>
<keyword evidence="3" id="KW-0560">Oxidoreductase</keyword>
<organism evidence="5 6">
    <name type="scientific">Alternaria tenuissima</name>
    <dbReference type="NCBI Taxonomy" id="119927"/>
    <lineage>
        <taxon>Eukaryota</taxon>
        <taxon>Fungi</taxon>
        <taxon>Dikarya</taxon>
        <taxon>Ascomycota</taxon>
        <taxon>Pezizomycotina</taxon>
        <taxon>Dothideomycetes</taxon>
        <taxon>Pleosporomycetidae</taxon>
        <taxon>Pleosporales</taxon>
        <taxon>Pleosporineae</taxon>
        <taxon>Pleosporaceae</taxon>
        <taxon>Alternaria</taxon>
        <taxon>Alternaria sect. Alternaria</taxon>
        <taxon>Alternaria alternata complex</taxon>
    </lineage>
</organism>
<comment type="similarity">
    <text evidence="1">Belongs to the zinc-containing alcohol dehydrogenase family.</text>
</comment>
<comment type="caution">
    <text evidence="5">The sequence shown here is derived from an EMBL/GenBank/DDBJ whole genome shotgun (WGS) entry which is preliminary data.</text>
</comment>
<dbReference type="InterPro" id="IPR013149">
    <property type="entry name" value="ADH-like_C"/>
</dbReference>
<dbReference type="GO" id="GO:0016651">
    <property type="term" value="F:oxidoreductase activity, acting on NAD(P)H"/>
    <property type="evidence" value="ECO:0007669"/>
    <property type="project" value="InterPro"/>
</dbReference>
<dbReference type="Proteomes" id="UP000292402">
    <property type="component" value="Unassembled WGS sequence"/>
</dbReference>
<evidence type="ECO:0000256" key="2">
    <source>
        <dbReference type="ARBA" id="ARBA00011245"/>
    </source>
</evidence>
<dbReference type="PANTHER" id="PTHR45348">
    <property type="entry name" value="HYPOTHETICAL OXIDOREDUCTASE (EUROFUNG)"/>
    <property type="match status" value="1"/>
</dbReference>
<dbReference type="EMBL" id="PDXA01000057">
    <property type="protein sequence ID" value="RYN39469.1"/>
    <property type="molecule type" value="Genomic_DNA"/>
</dbReference>
<dbReference type="InterPro" id="IPR013154">
    <property type="entry name" value="ADH-like_N"/>
</dbReference>
<evidence type="ECO:0000256" key="3">
    <source>
        <dbReference type="ARBA" id="ARBA00023002"/>
    </source>
</evidence>